<keyword evidence="11" id="KW-1185">Reference proteome</keyword>
<keyword evidence="2" id="KW-0963">Cytoplasm</keyword>
<keyword evidence="5 9" id="KW-0175">Coiled coil</keyword>
<name>A0A9J7DF94_MUSDO</name>
<dbReference type="PANTHER" id="PTHR14885">
    <property type="entry name" value="CILIA- AND FLAGELLA-ASSOCIATED PROTEIN 43-RELATED"/>
    <property type="match status" value="1"/>
</dbReference>
<keyword evidence="6" id="KW-0206">Cytoskeleton</keyword>
<evidence type="ECO:0000256" key="4">
    <source>
        <dbReference type="ARBA" id="ARBA00022737"/>
    </source>
</evidence>
<dbReference type="SUPFAM" id="SSF50978">
    <property type="entry name" value="WD40 repeat-like"/>
    <property type="match status" value="1"/>
</dbReference>
<protein>
    <submittedName>
        <fullName evidence="12">Cilia- and flagella-associated protein 44 isoform X1</fullName>
    </submittedName>
</protein>
<evidence type="ECO:0000256" key="6">
    <source>
        <dbReference type="ARBA" id="ARBA00023212"/>
    </source>
</evidence>
<dbReference type="OrthoDB" id="1935234at2759"/>
<feature type="coiled-coil region" evidence="9">
    <location>
        <begin position="1558"/>
        <end position="1585"/>
    </location>
</feature>
<evidence type="ECO:0000313" key="12">
    <source>
        <dbReference type="RefSeq" id="XP_019892281.1"/>
    </source>
</evidence>
<accession>A0A9J7DF94</accession>
<evidence type="ECO:0000256" key="1">
    <source>
        <dbReference type="ARBA" id="ARBA00004430"/>
    </source>
</evidence>
<dbReference type="SMART" id="SM00320">
    <property type="entry name" value="WD40"/>
    <property type="match status" value="5"/>
</dbReference>
<evidence type="ECO:0000256" key="5">
    <source>
        <dbReference type="ARBA" id="ARBA00023054"/>
    </source>
</evidence>
<evidence type="ECO:0000256" key="2">
    <source>
        <dbReference type="ARBA" id="ARBA00022490"/>
    </source>
</evidence>
<dbReference type="VEuPathDB" id="VectorBase:MDOMA2_010424"/>
<dbReference type="GO" id="GO:0005930">
    <property type="term" value="C:axoneme"/>
    <property type="evidence" value="ECO:0007669"/>
    <property type="project" value="UniProtKB-SubCell"/>
</dbReference>
<feature type="coiled-coil region" evidence="9">
    <location>
        <begin position="1318"/>
        <end position="1352"/>
    </location>
</feature>
<dbReference type="SUPFAM" id="SSF50993">
    <property type="entry name" value="Peptidase/esterase 'gauge' domain"/>
    <property type="match status" value="1"/>
</dbReference>
<keyword evidence="4" id="KW-0677">Repeat</keyword>
<dbReference type="PROSITE" id="PS50294">
    <property type="entry name" value="WD_REPEATS_REGION"/>
    <property type="match status" value="1"/>
</dbReference>
<feature type="region of interest" description="Disordered" evidence="10">
    <location>
        <begin position="1377"/>
        <end position="1413"/>
    </location>
</feature>
<dbReference type="InterPro" id="IPR015943">
    <property type="entry name" value="WD40/YVTN_repeat-like_dom_sf"/>
</dbReference>
<evidence type="ECO:0000313" key="11">
    <source>
        <dbReference type="Proteomes" id="UP001652621"/>
    </source>
</evidence>
<sequence>MLNESEISFENDENEREFVPSFEASEIVKLKHSFGYDCKRLYNMVLIEEDTLVFASGTYIHYFSISRREVTFRESVFGCGIGFITKNYHPDYPQLLTIGENGPNATVFIYDYPNEQPRLKLEGAAKQQFTCGSYNYSGELFASQAGYPDFMLTIWKWQKAEVILRSKAFQNDVLHVHFSRFNPILLVSCGLSHIKFWKMANTFTGLKLQGDLGRFGKTDFSDIYAVYMLPDENVISSCEWGNMLLWEAGLIKFEICRKGRRPCHSKPIVRITMENGEVTTVGMDGYVRIWFWETVDLADPPDDDRFVEIEPIFEFYVGDCEIRMVQKIKLFDDDDFGYYVLDGNGGIWYGDLNTRDIPNESYKLYSCHGGRVIAAQTSPVSPHLMTLGEDGRILVYDYENEKVILEKQYSAVGTDLLWFGPKVSDSCMELVASFEDGILRQIYLDLTHPHKPNIYLIRPIKTHTAAITKITINPMNTLLITGSADRSIFLYSLKDKNDAYMHLQPLGFVQFEAIPNCFYWKDEESTILVGCKSGEVYEYRLPLDVSEEQVFLSYNLTDKSAVKSVKFNSVKSQIRRELRREVIKRRKEKKRQRKLDDIERLKAANPGLQIDMEAALADSEPEEEEEPLHIPAIPNPILWLRTTPNDTMWVSMGGYDAGYIYELAMDTATNPVRSTIIKDGDDIEIHSVLDIEQYLLFGLVNGKIRIQLTNPTDFTDLRNYRTVNMHDPLNGNISRLLLSHDGRYIFSVGYDGNVFVYHWLGPKIEVEKKSLLLMPRKIIPSEDITDPDYPSLEQEKIYAEIKRQEEAAAAHERQVLDSILNLQRKFNQFIEKNSNIDEEIRIRHRDLLLDERITNQIRDELQAELVDVREDLAYDLEVAQVGKRKLYDYFIKNLDHIPIKITGIGSNDVLYSFRMERLDDNFEAIKADIEERLRLEALKRIGNTVVESINISQDRAQMTLAEDKDDSMPEPPFETFFFGRDPNTIIPRFTRKMLRLLRRYRSRQLYQVERSFNWEKMLKHKPDPNKNHPDDDRKIQEAEQNIGDYKLKTGAEYEPQPHETLTYKYKEIVTLREKLNSLVENFNENVFQLRKTKKNLYQLIEEKRKRLVEIHQFLPESNRKYLMDVPPLNMDDEWPELNLIEHCRPGCNIDIQDILYLENKVEDLLPKVPDPEIKEQIPPNSLHELEKYLALHIKQVDNFPTGTELISKLRQLPHQSEDTYYTATEDGQPSPWLIEIRYRWLLDLLVEQDGIIHQVHEKIRIFNARLRELEDLRLHTKFEAEFMQSYLIVLNQELYILRDSEQIENELLNNADVAMQTRNAAQTSINVLNRQIDDLRKSCDRYSEQISQIQAKFLSTTKGHKFFDFLRRIFKKKWRPTKSAKTGDESSESSSDSESSSEEEDDTKSIDSTDMTAIRLDESHCPAGLERNMYEMAFKMRADRHEMERSQSEALKLIEVKKDEVKEAQKKMKYHENVYTLENEKLLEFRRKRQQELNKVHVAVILHMHQLQHFREGEDYHDLSKAVLFDSTLLLDLQGRVDQLKVETLETKRLHRINIVHLRRMNTDLKFMRTEITRLEELIRQEMMKKFGMVIDLDELEEEVLRKYVFELETTAEDELHLLEIEMKKKRKELAMAQEELIKETQMHCDKLNILAILTEEKTYLERLLLCQEKNYQKWSKPPSLSVDKDIEKLSAIEREQKEQIKFLEREICTLRMKAKPLQIDGELDEHGISAHQEMIPTDEPRTCPDILQSDAYHAHRLVPDDFIMDRCQKVVQKLFLQHFGKMTSRENIRRYACKVTRYLGQAAYNFEGSLTEEILNCIIENLQDIIPKKYLVVLTRDHLEKMFNEILAVFDYERSDVNTEDVVSGIFDNAREALNQAGTSSTAVMNKTQFVLVHMFKELIEILPLEEFQSDDTVRFIADNLEKEAFFDARCINIEGLVEKVVDYAKANFLDAITAIPIRTLAVRVQKECTKHRPHYALSVRCSIGSVQSVSVKSKDRLQ</sequence>
<feature type="coiled-coil region" evidence="9">
    <location>
        <begin position="1609"/>
        <end position="1643"/>
    </location>
</feature>
<dbReference type="InterPro" id="IPR036322">
    <property type="entry name" value="WD40_repeat_dom_sf"/>
</dbReference>
<dbReference type="InterPro" id="IPR001680">
    <property type="entry name" value="WD40_rpt"/>
</dbReference>
<evidence type="ECO:0000256" key="9">
    <source>
        <dbReference type="SAM" id="Coils"/>
    </source>
</evidence>
<keyword evidence="12" id="KW-0282">Flagellum</keyword>
<feature type="repeat" description="WD" evidence="8">
    <location>
        <begin position="460"/>
        <end position="501"/>
    </location>
</feature>
<dbReference type="Pfam" id="PF00400">
    <property type="entry name" value="WD40"/>
    <property type="match status" value="1"/>
</dbReference>
<dbReference type="PROSITE" id="PS50082">
    <property type="entry name" value="WD_REPEATS_2"/>
    <property type="match status" value="1"/>
</dbReference>
<dbReference type="GO" id="GO:0003341">
    <property type="term" value="P:cilium movement"/>
    <property type="evidence" value="ECO:0007669"/>
    <property type="project" value="UniProtKB-ARBA"/>
</dbReference>
<comment type="subcellular location">
    <subcellularLocation>
        <location evidence="1">Cytoplasm</location>
        <location evidence="1">Cytoskeleton</location>
        <location evidence="1">Cilium axoneme</location>
    </subcellularLocation>
</comment>
<keyword evidence="3 8" id="KW-0853">WD repeat</keyword>
<dbReference type="GeneID" id="101899638"/>
<evidence type="ECO:0000256" key="8">
    <source>
        <dbReference type="PROSITE-ProRule" id="PRU00221"/>
    </source>
</evidence>
<dbReference type="Proteomes" id="UP001652621">
    <property type="component" value="Unplaced"/>
</dbReference>
<proteinExistence type="predicted"/>
<dbReference type="RefSeq" id="XP_019892281.1">
    <property type="nucleotide sequence ID" value="XM_020036722.2"/>
</dbReference>
<evidence type="ECO:0000256" key="7">
    <source>
        <dbReference type="ARBA" id="ARBA00023273"/>
    </source>
</evidence>
<gene>
    <name evidence="12" type="primary">LOC101899638</name>
</gene>
<dbReference type="Gene3D" id="2.130.10.10">
    <property type="entry name" value="YVTN repeat-like/Quinoprotein amine dehydrogenase"/>
    <property type="match status" value="2"/>
</dbReference>
<keyword evidence="12" id="KW-0969">Cilium</keyword>
<feature type="coiled-coil region" evidence="9">
    <location>
        <begin position="1447"/>
        <end position="1474"/>
    </location>
</feature>
<evidence type="ECO:0000256" key="10">
    <source>
        <dbReference type="SAM" id="MobiDB-lite"/>
    </source>
</evidence>
<reference evidence="12" key="1">
    <citation type="submission" date="2025-08" db="UniProtKB">
        <authorList>
            <consortium name="RefSeq"/>
        </authorList>
    </citation>
    <scope>IDENTIFICATION</scope>
    <source>
        <strain evidence="12">Aabys</strain>
        <tissue evidence="12">Whole body</tissue>
    </source>
</reference>
<dbReference type="PANTHER" id="PTHR14885:SF3">
    <property type="entry name" value="CILIA- AND FLAGELLA-ASSOCIATED PROTEIN 44"/>
    <property type="match status" value="1"/>
</dbReference>
<evidence type="ECO:0000256" key="3">
    <source>
        <dbReference type="ARBA" id="ARBA00022574"/>
    </source>
</evidence>
<organism evidence="11 12">
    <name type="scientific">Musca domestica</name>
    <name type="common">House fly</name>
    <dbReference type="NCBI Taxonomy" id="7370"/>
    <lineage>
        <taxon>Eukaryota</taxon>
        <taxon>Metazoa</taxon>
        <taxon>Ecdysozoa</taxon>
        <taxon>Arthropoda</taxon>
        <taxon>Hexapoda</taxon>
        <taxon>Insecta</taxon>
        <taxon>Pterygota</taxon>
        <taxon>Neoptera</taxon>
        <taxon>Endopterygota</taxon>
        <taxon>Diptera</taxon>
        <taxon>Brachycera</taxon>
        <taxon>Muscomorpha</taxon>
        <taxon>Muscoidea</taxon>
        <taxon>Muscidae</taxon>
        <taxon>Musca</taxon>
    </lineage>
</organism>
<keyword evidence="7" id="KW-0966">Cell projection</keyword>